<name>A0ABQ4YDJ5_9ASTR</name>
<keyword evidence="2" id="KW-0695">RNA-directed DNA polymerase</keyword>
<protein>
    <submittedName>
        <fullName evidence="2">Reverse transcriptase domain-containing protein</fullName>
    </submittedName>
</protein>
<dbReference type="InterPro" id="IPR053134">
    <property type="entry name" value="RNA-dir_DNA_polymerase"/>
</dbReference>
<dbReference type="InterPro" id="IPR021109">
    <property type="entry name" value="Peptidase_aspartic_dom_sf"/>
</dbReference>
<dbReference type="Gene3D" id="3.30.70.270">
    <property type="match status" value="1"/>
</dbReference>
<evidence type="ECO:0000259" key="1">
    <source>
        <dbReference type="Pfam" id="PF00078"/>
    </source>
</evidence>
<dbReference type="Proteomes" id="UP001151760">
    <property type="component" value="Unassembled WGS sequence"/>
</dbReference>
<dbReference type="PANTHER" id="PTHR24559:SF444">
    <property type="entry name" value="REVERSE TRANSCRIPTASE DOMAIN-CONTAINING PROTEIN"/>
    <property type="match status" value="1"/>
</dbReference>
<organism evidence="2 3">
    <name type="scientific">Tanacetum coccineum</name>
    <dbReference type="NCBI Taxonomy" id="301880"/>
    <lineage>
        <taxon>Eukaryota</taxon>
        <taxon>Viridiplantae</taxon>
        <taxon>Streptophyta</taxon>
        <taxon>Embryophyta</taxon>
        <taxon>Tracheophyta</taxon>
        <taxon>Spermatophyta</taxon>
        <taxon>Magnoliopsida</taxon>
        <taxon>eudicotyledons</taxon>
        <taxon>Gunneridae</taxon>
        <taxon>Pentapetalae</taxon>
        <taxon>asterids</taxon>
        <taxon>campanulids</taxon>
        <taxon>Asterales</taxon>
        <taxon>Asteraceae</taxon>
        <taxon>Asteroideae</taxon>
        <taxon>Anthemideae</taxon>
        <taxon>Anthemidinae</taxon>
        <taxon>Tanacetum</taxon>
    </lineage>
</organism>
<dbReference type="Gene3D" id="2.40.70.10">
    <property type="entry name" value="Acid Proteases"/>
    <property type="match status" value="1"/>
</dbReference>
<keyword evidence="2" id="KW-0808">Transferase</keyword>
<sequence>MPKFASTFKNLLSNKEKLFELANTPVNENCSAVILKKLPKKLGDPGKFLIPCNFPEIVECLALADLGASINLMPLSIWRKLSLPELTPTQMILELADWSTTRPTGIAEDVFVRVGKFHFPADFVVVDYVVDPRVPLILGRPFLRTARALIDVYGEELTLRVSDEAITFKVGNTSRYSYNDAESINRIDVIDIACEEYSQEVLGFSDNSESGNPTPISEPIIAKSSPSLTPFEGGDFILEEIEAYLASDSVPPRIDDAEFDPEGDIRLIEEMLNKDPYSPLPPKDLKCEELKSVKSSVDEPPELELKDLPSHLEYAFLEGTNKLPVIIAKNLKDEEKERLIKVLKSHKQAIAWKLSDIKGIDPQFCTHKILMEDDFKPAVQHQRRVNPKIHEVIKKEVVKLLDAGLIYPISDSPWVSPVHCVPKKGGMTVVTNEDNELIPTRLVTGWHVCIDYRKLNDATRKDHFPLPFMDQMLERLAENEYYCFLDRFSGVFLIFFFFNPEWTARQEKTTFTCPYGTFAYRRMPFGLCNAPGTFQRCMMAIFHDMIEETMEVFMDDFSVFGDSFSSCLSHLDKMLKRCEDTNLVLNWEKCHFMVKEGIVLGHKISKSGIEVDREKVDVIAKLPPPTSVKGIRSILGHDGFYR</sequence>
<dbReference type="InterPro" id="IPR043502">
    <property type="entry name" value="DNA/RNA_pol_sf"/>
</dbReference>
<proteinExistence type="predicted"/>
<keyword evidence="2" id="KW-0548">Nucleotidyltransferase</keyword>
<accession>A0ABQ4YDJ5</accession>
<dbReference type="PANTHER" id="PTHR24559">
    <property type="entry name" value="TRANSPOSON TY3-I GAG-POL POLYPROTEIN"/>
    <property type="match status" value="1"/>
</dbReference>
<evidence type="ECO:0000313" key="2">
    <source>
        <dbReference type="EMBL" id="GJS75497.1"/>
    </source>
</evidence>
<dbReference type="EMBL" id="BQNB010010308">
    <property type="protein sequence ID" value="GJS75497.1"/>
    <property type="molecule type" value="Genomic_DNA"/>
</dbReference>
<reference evidence="2" key="2">
    <citation type="submission" date="2022-01" db="EMBL/GenBank/DDBJ databases">
        <authorList>
            <person name="Yamashiro T."/>
            <person name="Shiraishi A."/>
            <person name="Satake H."/>
            <person name="Nakayama K."/>
        </authorList>
    </citation>
    <scope>NUCLEOTIDE SEQUENCE</scope>
</reference>
<dbReference type="InterPro" id="IPR000477">
    <property type="entry name" value="RT_dom"/>
</dbReference>
<evidence type="ECO:0000313" key="3">
    <source>
        <dbReference type="Proteomes" id="UP001151760"/>
    </source>
</evidence>
<gene>
    <name evidence="2" type="ORF">Tco_0725378</name>
</gene>
<dbReference type="InterPro" id="IPR043128">
    <property type="entry name" value="Rev_trsase/Diguanyl_cyclase"/>
</dbReference>
<comment type="caution">
    <text evidence="2">The sequence shown here is derived from an EMBL/GenBank/DDBJ whole genome shotgun (WGS) entry which is preliminary data.</text>
</comment>
<dbReference type="CDD" id="cd00303">
    <property type="entry name" value="retropepsin_like"/>
    <property type="match status" value="1"/>
</dbReference>
<dbReference type="GO" id="GO:0003964">
    <property type="term" value="F:RNA-directed DNA polymerase activity"/>
    <property type="evidence" value="ECO:0007669"/>
    <property type="project" value="UniProtKB-KW"/>
</dbReference>
<keyword evidence="3" id="KW-1185">Reference proteome</keyword>
<reference evidence="2" key="1">
    <citation type="journal article" date="2022" name="Int. J. Mol. Sci.">
        <title>Draft Genome of Tanacetum Coccineum: Genomic Comparison of Closely Related Tanacetum-Family Plants.</title>
        <authorList>
            <person name="Yamashiro T."/>
            <person name="Shiraishi A."/>
            <person name="Nakayama K."/>
            <person name="Satake H."/>
        </authorList>
    </citation>
    <scope>NUCLEOTIDE SEQUENCE</scope>
</reference>
<dbReference type="CDD" id="cd01647">
    <property type="entry name" value="RT_LTR"/>
    <property type="match status" value="1"/>
</dbReference>
<feature type="domain" description="Reverse transcriptase" evidence="1">
    <location>
        <begin position="443"/>
        <end position="604"/>
    </location>
</feature>
<dbReference type="Gene3D" id="3.10.10.10">
    <property type="entry name" value="HIV Type 1 Reverse Transcriptase, subunit A, domain 1"/>
    <property type="match status" value="1"/>
</dbReference>
<dbReference type="Pfam" id="PF00078">
    <property type="entry name" value="RVT_1"/>
    <property type="match status" value="1"/>
</dbReference>
<dbReference type="SUPFAM" id="SSF56672">
    <property type="entry name" value="DNA/RNA polymerases"/>
    <property type="match status" value="1"/>
</dbReference>